<feature type="compositionally biased region" description="Polar residues" evidence="2">
    <location>
        <begin position="518"/>
        <end position="546"/>
    </location>
</feature>
<keyword evidence="4" id="KW-1185">Reference proteome</keyword>
<feature type="compositionally biased region" description="Polar residues" evidence="2">
    <location>
        <begin position="344"/>
        <end position="355"/>
    </location>
</feature>
<dbReference type="GO" id="GO:0000981">
    <property type="term" value="F:DNA-binding transcription factor activity, RNA polymerase II-specific"/>
    <property type="evidence" value="ECO:0007669"/>
    <property type="project" value="InterPro"/>
</dbReference>
<feature type="region of interest" description="Disordered" evidence="2">
    <location>
        <begin position="509"/>
        <end position="584"/>
    </location>
</feature>
<feature type="compositionally biased region" description="Polar residues" evidence="2">
    <location>
        <begin position="305"/>
        <end position="335"/>
    </location>
</feature>
<dbReference type="AlphaFoldDB" id="A0A9P4QJX2"/>
<feature type="region of interest" description="Disordered" evidence="2">
    <location>
        <begin position="77"/>
        <end position="184"/>
    </location>
</feature>
<comment type="caution">
    <text evidence="3">The sequence shown here is derived from an EMBL/GenBank/DDBJ whole genome shotgun (WGS) entry which is preliminary data.</text>
</comment>
<feature type="compositionally biased region" description="Low complexity" evidence="2">
    <location>
        <begin position="139"/>
        <end position="150"/>
    </location>
</feature>
<feature type="region of interest" description="Disordered" evidence="2">
    <location>
        <begin position="305"/>
        <end position="355"/>
    </location>
</feature>
<evidence type="ECO:0000313" key="3">
    <source>
        <dbReference type="EMBL" id="KAF2726276.1"/>
    </source>
</evidence>
<feature type="compositionally biased region" description="Polar residues" evidence="2">
    <location>
        <begin position="557"/>
        <end position="566"/>
    </location>
</feature>
<dbReference type="OrthoDB" id="3794485at2759"/>
<sequence length="780" mass="83302">MSDPINNMALPNYIIYRENPSDLNSALVFFPAKDSDELFDALREKYPHRRTHSERMRDATIEFLLEERHSIEQAMSASAAATATPITTSDDFSPWQQSWPSMSSGASTLSSPETAGLPTPTFGNSPLPAQLHHHRMERATSSAASTSVTSPPTIENMTSVFSLSSSAQPKQRVRRKMTESEKAEYRKRRIVKACEKCSKRKRKCNHNQPEMEGVSNTPTIPSRITKPRTSEPCSRDTRLPKDDKHMRVRIAQALDHVTSADPFAVAGSTPSEPADFSYLIDPVPEISFDDTVLFDEQYLWTPADSQTESDYSWQSQYHTGPSDLLDNTQATAGRTHSTRDGTFASPSSQFSRSQTPSDDFFDEIIHLDAVNTNGIYIDNTFANGNDKSCPAGMIQPNTSRLSPHDGPIDKPTIRADATHSKFIHASAIDLNGHRDDPLLSISLARGAISRVNANGNASMDTSSRAIDHLLGFIPEMRPFLSEGASLLTTNQTREKMLLQTSTQELAVNAEAPVHTRSRNPSATDSGDTIGQHNGHGFSQSSASDGQHPSMVLVQSGEKPSSINSSAGEGLAASHSSPDRFGVPSPVRLRADVNASAGVAVLSHQQVAGEGLSAVSSVSWSGYTSIAAGLSAMSPRGSGIAVSVAGSPLATSPLAVSHVDLQLQQSRASRSLATSTGVIKVLSGSLLVLTGLLGLCASLGFLAANSLSSIAPPMVVAMVLLAVTLQMNSANVVPSSPSRPGAGAMHKYPMSSLGRVRKRAADAASSSPSALQSALPFCLLC</sequence>
<evidence type="ECO:0000313" key="4">
    <source>
        <dbReference type="Proteomes" id="UP000799441"/>
    </source>
</evidence>
<gene>
    <name evidence="3" type="ORF">K431DRAFT_280308</name>
</gene>
<dbReference type="Proteomes" id="UP000799441">
    <property type="component" value="Unassembled WGS sequence"/>
</dbReference>
<dbReference type="CDD" id="cd00067">
    <property type="entry name" value="GAL4"/>
    <property type="match status" value="1"/>
</dbReference>
<dbReference type="GO" id="GO:0008270">
    <property type="term" value="F:zinc ion binding"/>
    <property type="evidence" value="ECO:0007669"/>
    <property type="project" value="InterPro"/>
</dbReference>
<organism evidence="3 4">
    <name type="scientific">Polychaeton citri CBS 116435</name>
    <dbReference type="NCBI Taxonomy" id="1314669"/>
    <lineage>
        <taxon>Eukaryota</taxon>
        <taxon>Fungi</taxon>
        <taxon>Dikarya</taxon>
        <taxon>Ascomycota</taxon>
        <taxon>Pezizomycotina</taxon>
        <taxon>Dothideomycetes</taxon>
        <taxon>Dothideomycetidae</taxon>
        <taxon>Capnodiales</taxon>
        <taxon>Capnodiaceae</taxon>
        <taxon>Polychaeton</taxon>
    </lineage>
</organism>
<name>A0A9P4QJX2_9PEZI</name>
<evidence type="ECO:0000256" key="1">
    <source>
        <dbReference type="ARBA" id="ARBA00023242"/>
    </source>
</evidence>
<feature type="region of interest" description="Disordered" evidence="2">
    <location>
        <begin position="206"/>
        <end position="240"/>
    </location>
</feature>
<evidence type="ECO:0000256" key="2">
    <source>
        <dbReference type="SAM" id="MobiDB-lite"/>
    </source>
</evidence>
<keyword evidence="1" id="KW-0539">Nucleus</keyword>
<dbReference type="EMBL" id="MU003765">
    <property type="protein sequence ID" value="KAF2726276.1"/>
    <property type="molecule type" value="Genomic_DNA"/>
</dbReference>
<protein>
    <submittedName>
        <fullName evidence="3">Uncharacterized protein</fullName>
    </submittedName>
</protein>
<feature type="compositionally biased region" description="Polar residues" evidence="2">
    <location>
        <begin position="151"/>
        <end position="169"/>
    </location>
</feature>
<accession>A0A9P4QJX2</accession>
<dbReference type="InterPro" id="IPR001138">
    <property type="entry name" value="Zn2Cys6_DnaBD"/>
</dbReference>
<proteinExistence type="predicted"/>
<reference evidence="3" key="1">
    <citation type="journal article" date="2020" name="Stud. Mycol.">
        <title>101 Dothideomycetes genomes: a test case for predicting lifestyles and emergence of pathogens.</title>
        <authorList>
            <person name="Haridas S."/>
            <person name="Albert R."/>
            <person name="Binder M."/>
            <person name="Bloem J."/>
            <person name="Labutti K."/>
            <person name="Salamov A."/>
            <person name="Andreopoulos B."/>
            <person name="Baker S."/>
            <person name="Barry K."/>
            <person name="Bills G."/>
            <person name="Bluhm B."/>
            <person name="Cannon C."/>
            <person name="Castanera R."/>
            <person name="Culley D."/>
            <person name="Daum C."/>
            <person name="Ezra D."/>
            <person name="Gonzalez J."/>
            <person name="Henrissat B."/>
            <person name="Kuo A."/>
            <person name="Liang C."/>
            <person name="Lipzen A."/>
            <person name="Lutzoni F."/>
            <person name="Magnuson J."/>
            <person name="Mondo S."/>
            <person name="Nolan M."/>
            <person name="Ohm R."/>
            <person name="Pangilinan J."/>
            <person name="Park H.-J."/>
            <person name="Ramirez L."/>
            <person name="Alfaro M."/>
            <person name="Sun H."/>
            <person name="Tritt A."/>
            <person name="Yoshinaga Y."/>
            <person name="Zwiers L.-H."/>
            <person name="Turgeon B."/>
            <person name="Goodwin S."/>
            <person name="Spatafora J."/>
            <person name="Crous P."/>
            <person name="Grigoriev I."/>
        </authorList>
    </citation>
    <scope>NUCLEOTIDE SEQUENCE</scope>
    <source>
        <strain evidence="3">CBS 116435</strain>
    </source>
</reference>
<feature type="compositionally biased region" description="Low complexity" evidence="2">
    <location>
        <begin position="77"/>
        <end position="104"/>
    </location>
</feature>